<evidence type="ECO:0000256" key="2">
    <source>
        <dbReference type="ARBA" id="ARBA00023125"/>
    </source>
</evidence>
<accession>A0A6F8YFD9</accession>
<dbReference type="InterPro" id="IPR036390">
    <property type="entry name" value="WH_DNA-bd_sf"/>
</dbReference>
<reference evidence="5 6" key="2">
    <citation type="submission" date="2020-03" db="EMBL/GenBank/DDBJ databases">
        <authorList>
            <person name="Ichikawa N."/>
            <person name="Kimura A."/>
            <person name="Kitahashi Y."/>
            <person name="Uohara A."/>
        </authorList>
    </citation>
    <scope>NUCLEOTIDE SEQUENCE [LARGE SCALE GENOMIC DNA]</scope>
    <source>
        <strain evidence="5 6">NBRC 105367</strain>
    </source>
</reference>
<dbReference type="Pfam" id="PF00392">
    <property type="entry name" value="GntR"/>
    <property type="match status" value="1"/>
</dbReference>
<evidence type="ECO:0000313" key="5">
    <source>
        <dbReference type="EMBL" id="BCB84812.1"/>
    </source>
</evidence>
<organism evidence="5 6">
    <name type="scientific">Phytohabitans suffuscus</name>
    <dbReference type="NCBI Taxonomy" id="624315"/>
    <lineage>
        <taxon>Bacteria</taxon>
        <taxon>Bacillati</taxon>
        <taxon>Actinomycetota</taxon>
        <taxon>Actinomycetes</taxon>
        <taxon>Micromonosporales</taxon>
        <taxon>Micromonosporaceae</taxon>
    </lineage>
</organism>
<name>A0A6F8YFD9_9ACTN</name>
<evidence type="ECO:0000259" key="4">
    <source>
        <dbReference type="PROSITE" id="PS50949"/>
    </source>
</evidence>
<dbReference type="GO" id="GO:0003677">
    <property type="term" value="F:DNA binding"/>
    <property type="evidence" value="ECO:0007669"/>
    <property type="project" value="UniProtKB-KW"/>
</dbReference>
<dbReference type="InterPro" id="IPR000524">
    <property type="entry name" value="Tscrpt_reg_HTH_GntR"/>
</dbReference>
<dbReference type="PANTHER" id="PTHR43537:SF47">
    <property type="entry name" value="REGULATORY PROTEIN GNTR HTH"/>
    <property type="match status" value="1"/>
</dbReference>
<dbReference type="SUPFAM" id="SSF46785">
    <property type="entry name" value="Winged helix' DNA-binding domain"/>
    <property type="match status" value="1"/>
</dbReference>
<keyword evidence="2" id="KW-0238">DNA-binding</keyword>
<dbReference type="SMART" id="SM00895">
    <property type="entry name" value="FCD"/>
    <property type="match status" value="1"/>
</dbReference>
<dbReference type="Gene3D" id="1.20.120.530">
    <property type="entry name" value="GntR ligand-binding domain-like"/>
    <property type="match status" value="1"/>
</dbReference>
<gene>
    <name evidence="5" type="ORF">Psuf_021250</name>
</gene>
<evidence type="ECO:0000256" key="1">
    <source>
        <dbReference type="ARBA" id="ARBA00023015"/>
    </source>
</evidence>
<keyword evidence="6" id="KW-1185">Reference proteome</keyword>
<dbReference type="PROSITE" id="PS50949">
    <property type="entry name" value="HTH_GNTR"/>
    <property type="match status" value="1"/>
</dbReference>
<dbReference type="SUPFAM" id="SSF48008">
    <property type="entry name" value="GntR ligand-binding domain-like"/>
    <property type="match status" value="1"/>
</dbReference>
<proteinExistence type="predicted"/>
<feature type="domain" description="HTH gntR-type" evidence="4">
    <location>
        <begin position="4"/>
        <end position="72"/>
    </location>
</feature>
<sequence>MTRSSRSQVVAEWMQQQIRDGKWSLNSRIPTEAQLAEALEVGRSTIREATRALANTGMLESVAGIGTFVRARSPVNAVLSEYLLRQPVSAVLGLRRALEVEAAGLAATHRTDEDLERMRRSLEAGSTPVTDPASGLPSPGSFHADMFAAAGNPVLAEFYQCAIVAMRYAMGSGHLRPGTRDERAHDHRKIFDAIVDGDPDAARAAAAAHADRDFALAGMPEPTPAA</sequence>
<dbReference type="PRINTS" id="PR00035">
    <property type="entry name" value="HTHGNTR"/>
</dbReference>
<dbReference type="RefSeq" id="WP_173156170.1">
    <property type="nucleotide sequence ID" value="NZ_AP022871.1"/>
</dbReference>
<dbReference type="InterPro" id="IPR008920">
    <property type="entry name" value="TF_FadR/GntR_C"/>
</dbReference>
<dbReference type="GO" id="GO:0003700">
    <property type="term" value="F:DNA-binding transcription factor activity"/>
    <property type="evidence" value="ECO:0007669"/>
    <property type="project" value="InterPro"/>
</dbReference>
<dbReference type="SMART" id="SM00345">
    <property type="entry name" value="HTH_GNTR"/>
    <property type="match status" value="1"/>
</dbReference>
<dbReference type="AlphaFoldDB" id="A0A6F8YFD9"/>
<dbReference type="Proteomes" id="UP000503011">
    <property type="component" value="Chromosome"/>
</dbReference>
<evidence type="ECO:0000313" key="6">
    <source>
        <dbReference type="Proteomes" id="UP000503011"/>
    </source>
</evidence>
<reference evidence="5 6" key="1">
    <citation type="submission" date="2020-03" db="EMBL/GenBank/DDBJ databases">
        <title>Whole genome shotgun sequence of Phytohabitans suffuscus NBRC 105367.</title>
        <authorList>
            <person name="Komaki H."/>
            <person name="Tamura T."/>
        </authorList>
    </citation>
    <scope>NUCLEOTIDE SEQUENCE [LARGE SCALE GENOMIC DNA]</scope>
    <source>
        <strain evidence="5 6">NBRC 105367</strain>
    </source>
</reference>
<dbReference type="Pfam" id="PF07729">
    <property type="entry name" value="FCD"/>
    <property type="match status" value="1"/>
</dbReference>
<dbReference type="InterPro" id="IPR011711">
    <property type="entry name" value="GntR_C"/>
</dbReference>
<evidence type="ECO:0000256" key="3">
    <source>
        <dbReference type="ARBA" id="ARBA00023163"/>
    </source>
</evidence>
<keyword evidence="3" id="KW-0804">Transcription</keyword>
<dbReference type="CDD" id="cd07377">
    <property type="entry name" value="WHTH_GntR"/>
    <property type="match status" value="1"/>
</dbReference>
<keyword evidence="1" id="KW-0805">Transcription regulation</keyword>
<dbReference type="PANTHER" id="PTHR43537">
    <property type="entry name" value="TRANSCRIPTIONAL REGULATOR, GNTR FAMILY"/>
    <property type="match status" value="1"/>
</dbReference>
<dbReference type="InterPro" id="IPR036388">
    <property type="entry name" value="WH-like_DNA-bd_sf"/>
</dbReference>
<protein>
    <submittedName>
        <fullName evidence="5">Putative transcriptional regulator, GntR family protein</fullName>
    </submittedName>
</protein>
<dbReference type="KEGG" id="psuu:Psuf_021250"/>
<dbReference type="Gene3D" id="1.10.10.10">
    <property type="entry name" value="Winged helix-like DNA-binding domain superfamily/Winged helix DNA-binding domain"/>
    <property type="match status" value="1"/>
</dbReference>
<dbReference type="EMBL" id="AP022871">
    <property type="protein sequence ID" value="BCB84812.1"/>
    <property type="molecule type" value="Genomic_DNA"/>
</dbReference>